<dbReference type="Proteomes" id="UP001203297">
    <property type="component" value="Unassembled WGS sequence"/>
</dbReference>
<keyword evidence="2" id="KW-1185">Reference proteome</keyword>
<protein>
    <submittedName>
        <fullName evidence="1">Uncharacterized protein</fullName>
    </submittedName>
</protein>
<gene>
    <name evidence="1" type="ORF">B0F90DRAFT_1919509</name>
</gene>
<sequence>MWGDIGWGVACKKGKAVSVLRFQSGDWYSRDMLFVEECCGVGHCHSGIRGRGRSHPKVSKGLGKRTQVWVSGIKFGGVWCWGKGCVVITSHIQSLLCLGLFKSSPFKIWSACKVKTVKDKWVQGVRVNHRGWDQGSSYAATLLDVHHPSLLPWLMPWPLLLTLSLCLTPIGTLDIVPANLTSPDN</sequence>
<organism evidence="1 2">
    <name type="scientific">Multifurca ochricompacta</name>
    <dbReference type="NCBI Taxonomy" id="376703"/>
    <lineage>
        <taxon>Eukaryota</taxon>
        <taxon>Fungi</taxon>
        <taxon>Dikarya</taxon>
        <taxon>Basidiomycota</taxon>
        <taxon>Agaricomycotina</taxon>
        <taxon>Agaricomycetes</taxon>
        <taxon>Russulales</taxon>
        <taxon>Russulaceae</taxon>
        <taxon>Multifurca</taxon>
    </lineage>
</organism>
<evidence type="ECO:0000313" key="1">
    <source>
        <dbReference type="EMBL" id="KAI0295065.1"/>
    </source>
</evidence>
<comment type="caution">
    <text evidence="1">The sequence shown here is derived from an EMBL/GenBank/DDBJ whole genome shotgun (WGS) entry which is preliminary data.</text>
</comment>
<evidence type="ECO:0000313" key="2">
    <source>
        <dbReference type="Proteomes" id="UP001203297"/>
    </source>
</evidence>
<name>A0AAD4LYZ6_9AGAM</name>
<reference evidence="1" key="1">
    <citation type="journal article" date="2022" name="New Phytol.">
        <title>Evolutionary transition to the ectomycorrhizal habit in the genomes of a hyperdiverse lineage of mushroom-forming fungi.</title>
        <authorList>
            <person name="Looney B."/>
            <person name="Miyauchi S."/>
            <person name="Morin E."/>
            <person name="Drula E."/>
            <person name="Courty P.E."/>
            <person name="Kohler A."/>
            <person name="Kuo A."/>
            <person name="LaButti K."/>
            <person name="Pangilinan J."/>
            <person name="Lipzen A."/>
            <person name="Riley R."/>
            <person name="Andreopoulos W."/>
            <person name="He G."/>
            <person name="Johnson J."/>
            <person name="Nolan M."/>
            <person name="Tritt A."/>
            <person name="Barry K.W."/>
            <person name="Grigoriev I.V."/>
            <person name="Nagy L.G."/>
            <person name="Hibbett D."/>
            <person name="Henrissat B."/>
            <person name="Matheny P.B."/>
            <person name="Labbe J."/>
            <person name="Martin F.M."/>
        </authorList>
    </citation>
    <scope>NUCLEOTIDE SEQUENCE</scope>
    <source>
        <strain evidence="1">BPL690</strain>
    </source>
</reference>
<proteinExistence type="predicted"/>
<accession>A0AAD4LYZ6</accession>
<dbReference type="AlphaFoldDB" id="A0AAD4LYZ6"/>
<dbReference type="EMBL" id="WTXG01000064">
    <property type="protein sequence ID" value="KAI0295065.1"/>
    <property type="molecule type" value="Genomic_DNA"/>
</dbReference>